<dbReference type="SUPFAM" id="SSF111364">
    <property type="entry name" value="Tsx-like channel"/>
    <property type="match status" value="1"/>
</dbReference>
<organism evidence="1 2">
    <name type="scientific">Dysgonomonas macrotermitis</name>
    <dbReference type="NCBI Taxonomy" id="1346286"/>
    <lineage>
        <taxon>Bacteria</taxon>
        <taxon>Pseudomonadati</taxon>
        <taxon>Bacteroidota</taxon>
        <taxon>Bacteroidia</taxon>
        <taxon>Bacteroidales</taxon>
        <taxon>Dysgonomonadaceae</taxon>
        <taxon>Dysgonomonas</taxon>
    </lineage>
</organism>
<dbReference type="Proteomes" id="UP000184480">
    <property type="component" value="Unassembled WGS sequence"/>
</dbReference>
<protein>
    <recommendedName>
        <fullName evidence="3">DUF5020 domain-containing protein</fullName>
    </recommendedName>
</protein>
<evidence type="ECO:0000313" key="2">
    <source>
        <dbReference type="Proteomes" id="UP000184480"/>
    </source>
</evidence>
<sequence length="235" mass="27075">MKKIFISFFFLLSAVGMYSQEIQLHFDPRHALHSDVAPRNYFTATFQMFKPDKWGSTFAFVDLDFNQSKGNIGLAYMEIYRNIKIGDFPLMPHIEYNGGIVRGDNYSGFSIPNAYMAGASFARSFGKVNIETYLAYKYNAFDKVSNDIQWTGIWNVNLCNDKLTATGFIDIWTENKDRTKSGGDKKVILLTEPQFWYNVDKHLSFGTEIEISNNFYTGYENKLYICPTIAGKWTF</sequence>
<evidence type="ECO:0000313" key="1">
    <source>
        <dbReference type="EMBL" id="SHF23040.1"/>
    </source>
</evidence>
<accession>A0A1M4ZYB0</accession>
<dbReference type="EMBL" id="FQUC01000004">
    <property type="protein sequence ID" value="SHF23040.1"/>
    <property type="molecule type" value="Genomic_DNA"/>
</dbReference>
<proteinExistence type="predicted"/>
<dbReference type="RefSeq" id="WP_236689403.1">
    <property type="nucleotide sequence ID" value="NZ_BBXL01000015.1"/>
</dbReference>
<dbReference type="GO" id="GO:0009279">
    <property type="term" value="C:cell outer membrane"/>
    <property type="evidence" value="ECO:0007669"/>
    <property type="project" value="InterPro"/>
</dbReference>
<reference evidence="2" key="1">
    <citation type="submission" date="2016-11" db="EMBL/GenBank/DDBJ databases">
        <authorList>
            <person name="Varghese N."/>
            <person name="Submissions S."/>
        </authorList>
    </citation>
    <scope>NUCLEOTIDE SEQUENCE [LARGE SCALE GENOMIC DNA]</scope>
    <source>
        <strain evidence="2">DSM 27370</strain>
    </source>
</reference>
<keyword evidence="2" id="KW-1185">Reference proteome</keyword>
<dbReference type="AlphaFoldDB" id="A0A1M4ZYB0"/>
<dbReference type="STRING" id="1346286.SAMN05444362_104229"/>
<name>A0A1M4ZYB0_9BACT</name>
<dbReference type="Gene3D" id="2.40.230.20">
    <property type="entry name" value="Nucleoside-specific channel-forming protein, Tsx-like"/>
    <property type="match status" value="1"/>
</dbReference>
<dbReference type="InterPro" id="IPR036777">
    <property type="entry name" value="Channel_Tsx-like_sf"/>
</dbReference>
<evidence type="ECO:0008006" key="3">
    <source>
        <dbReference type="Google" id="ProtNLM"/>
    </source>
</evidence>
<gene>
    <name evidence="1" type="ORF">SAMN05444362_104229</name>
</gene>
<dbReference type="Pfam" id="PF16412">
    <property type="entry name" value="DUF5020"/>
    <property type="match status" value="1"/>
</dbReference>